<proteinExistence type="predicted"/>
<keyword evidence="2" id="KW-1185">Reference proteome</keyword>
<evidence type="ECO:0000313" key="2">
    <source>
        <dbReference type="Proteomes" id="UP000887159"/>
    </source>
</evidence>
<protein>
    <submittedName>
        <fullName evidence="1">Uncharacterized protein</fullName>
    </submittedName>
</protein>
<dbReference type="Proteomes" id="UP000887159">
    <property type="component" value="Unassembled WGS sequence"/>
</dbReference>
<gene>
    <name evidence="1" type="ORF">TNCV_3990771</name>
</gene>
<accession>A0A8X6T813</accession>
<evidence type="ECO:0000313" key="1">
    <source>
        <dbReference type="EMBL" id="GFY21033.1"/>
    </source>
</evidence>
<dbReference type="EMBL" id="BMAU01021357">
    <property type="protein sequence ID" value="GFY21033.1"/>
    <property type="molecule type" value="Genomic_DNA"/>
</dbReference>
<comment type="caution">
    <text evidence="1">The sequence shown here is derived from an EMBL/GenBank/DDBJ whole genome shotgun (WGS) entry which is preliminary data.</text>
</comment>
<dbReference type="AlphaFoldDB" id="A0A8X6T813"/>
<reference evidence="1" key="1">
    <citation type="submission" date="2020-08" db="EMBL/GenBank/DDBJ databases">
        <title>Multicomponent nature underlies the extraordinary mechanical properties of spider dragline silk.</title>
        <authorList>
            <person name="Kono N."/>
            <person name="Nakamura H."/>
            <person name="Mori M."/>
            <person name="Yoshida Y."/>
            <person name="Ohtoshi R."/>
            <person name="Malay A.D."/>
            <person name="Moran D.A.P."/>
            <person name="Tomita M."/>
            <person name="Numata K."/>
            <person name="Arakawa K."/>
        </authorList>
    </citation>
    <scope>NUCLEOTIDE SEQUENCE</scope>
</reference>
<name>A0A8X6T813_TRICX</name>
<sequence length="139" mass="15267">MNGCVAAISVDTGKVLDIEVLSSYCPTFTIWFNENHHLRLPYTLHGPLGVNIDIIGITGLSPDEIANLLLSESNCEESEESEDVIPVNPDIDVSRDGTEWIPHNCNVPGRLVTRNGLRQSSGRNIMSTSVFYDIKGLNI</sequence>
<organism evidence="1 2">
    <name type="scientific">Trichonephila clavipes</name>
    <name type="common">Golden silk orbweaver</name>
    <name type="synonym">Nephila clavipes</name>
    <dbReference type="NCBI Taxonomy" id="2585209"/>
    <lineage>
        <taxon>Eukaryota</taxon>
        <taxon>Metazoa</taxon>
        <taxon>Ecdysozoa</taxon>
        <taxon>Arthropoda</taxon>
        <taxon>Chelicerata</taxon>
        <taxon>Arachnida</taxon>
        <taxon>Araneae</taxon>
        <taxon>Araneomorphae</taxon>
        <taxon>Entelegynae</taxon>
        <taxon>Araneoidea</taxon>
        <taxon>Nephilidae</taxon>
        <taxon>Trichonephila</taxon>
    </lineage>
</organism>